<feature type="compositionally biased region" description="Polar residues" evidence="1">
    <location>
        <begin position="588"/>
        <end position="598"/>
    </location>
</feature>
<feature type="compositionally biased region" description="Polar residues" evidence="1">
    <location>
        <begin position="454"/>
        <end position="489"/>
    </location>
</feature>
<dbReference type="CTD" id="20323848"/>
<dbReference type="RefSeq" id="XP_009174099.1">
    <property type="nucleotide sequence ID" value="XM_009175835.1"/>
</dbReference>
<feature type="compositionally biased region" description="Pro residues" evidence="1">
    <location>
        <begin position="511"/>
        <end position="521"/>
    </location>
</feature>
<evidence type="ECO:0000313" key="2">
    <source>
        <dbReference type="EMBL" id="KER22147.1"/>
    </source>
</evidence>
<dbReference type="OrthoDB" id="6242018at2759"/>
<dbReference type="AlphaFoldDB" id="A0A074Z9B6"/>
<proteinExistence type="predicted"/>
<feature type="region of interest" description="Disordered" evidence="1">
    <location>
        <begin position="870"/>
        <end position="889"/>
    </location>
</feature>
<feature type="compositionally biased region" description="Polar residues" evidence="1">
    <location>
        <begin position="64"/>
        <end position="73"/>
    </location>
</feature>
<organism evidence="2 3">
    <name type="scientific">Opisthorchis viverrini</name>
    <name type="common">Southeast Asian liver fluke</name>
    <dbReference type="NCBI Taxonomy" id="6198"/>
    <lineage>
        <taxon>Eukaryota</taxon>
        <taxon>Metazoa</taxon>
        <taxon>Spiralia</taxon>
        <taxon>Lophotrochozoa</taxon>
        <taxon>Platyhelminthes</taxon>
        <taxon>Trematoda</taxon>
        <taxon>Digenea</taxon>
        <taxon>Opisthorchiida</taxon>
        <taxon>Opisthorchiata</taxon>
        <taxon>Opisthorchiidae</taxon>
        <taxon>Opisthorchis</taxon>
    </lineage>
</organism>
<dbReference type="Proteomes" id="UP000054324">
    <property type="component" value="Unassembled WGS sequence"/>
</dbReference>
<sequence>MVEDNPLLNKVDILEDSVQIEHTDPVPERAKEFVSSSTIHLDSRRKSSAHLQSRAQSEERKTGQSRPSTTPSTPEHARRNSHLSAGQISDINAPMDQTEPRVPSVGQLRDYFNSLGQTNSTSNAIQNGPPLRKLSYTLPRKSIQVLSVNTDLGDAPLEHNTSVEELRQMFERGEVNKRLTRGQSLEKVTSPGRDLSRNSMSKSVEFFCRPPKFRTPSPISHSKLPTPPPLPLPPSPELIDTHFNRTASSSIRCRGRHGSRRNFVTQMKQSAQPILSMHLPFRSRSLALDRGTSDFPPKGTRYRAGSITQRSLSPVEPPSGNPQRYKDTGMCTVQSGMAAYRPALRQTDSGKRDKAIQSNNRSLIPINSKGELIHVQPSDTDGVFVRSAVVYERVPNALEQNAPKQFVTTYVISDGPYPSRSTIQATNFWVAETALQDAKKDGIITPYRTQALTRTGSEQSVNQRSGARSQTRETQVSMPRTYPSSSGSNRIAARPRSVPIGPKVHQQVPKTPSPCGQPPALPTPPPAEIHPYILRCSSMNTSPNRVPYTWLPTKDSSVQCNRPAQYYPSPTRSWSVKSLSPPPYRTPILSSLQGQKNPSVKREKPMQSNIRRTQSMRLTTSGQSLSGEDKKRLALVPKRYRPQTGVYRSESERIREASERRRWMQKAESVNRERQAYHELRGSWSPPHIRSAARYVPNDLEENTEREIRDRVRRRKPLSPVPPLFTRVFVEDCGTQTPAYKVNEAVQCSYSPQPTRDIPSPFHVNDGVDTTPITPGFAEKRAYFEQLIRTNKLLARCSFCSDCYHCPPGQTPHHSTYASWDSDLNAIESVSMRPHSTQTEDYNPKYRKVENYQHVSSLSDPRNYTDPYRPSYGTFNGSYEPSQTGPQQYSSSLYLASKPVRSARWDTMYRDYDPRQSTGCESCSIDHEYYAKAQNAMPKVAPNPPKKEYNYNTHYPSWVTTTSNDYRPQSHAELVHSPTLTTYPTQNTTKYLTRYEYPVTGGFHSPPCRFYTTTTSKPGSIESLNDRCETAEVSTATTAADLAAYRGRVKQIVCELNEREYNNAYKSSQEDLHQVAILRRPYHYALD</sequence>
<keyword evidence="3" id="KW-1185">Reference proteome</keyword>
<feature type="region of interest" description="Disordered" evidence="1">
    <location>
        <begin position="588"/>
        <end position="608"/>
    </location>
</feature>
<protein>
    <submittedName>
        <fullName evidence="2">Uncharacterized protein</fullName>
    </submittedName>
</protein>
<accession>A0A074Z9B6</accession>
<name>A0A074Z9B6_OPIVI</name>
<feature type="region of interest" description="Disordered" evidence="1">
    <location>
        <begin position="17"/>
        <end position="102"/>
    </location>
</feature>
<evidence type="ECO:0000256" key="1">
    <source>
        <dbReference type="SAM" id="MobiDB-lite"/>
    </source>
</evidence>
<dbReference type="GeneID" id="20323848"/>
<feature type="region of interest" description="Disordered" evidence="1">
    <location>
        <begin position="454"/>
        <end position="521"/>
    </location>
</feature>
<reference evidence="2 3" key="1">
    <citation type="submission" date="2013-11" db="EMBL/GenBank/DDBJ databases">
        <title>Opisthorchis viverrini - life in the bile duct.</title>
        <authorList>
            <person name="Young N.D."/>
            <person name="Nagarajan N."/>
            <person name="Lin S.J."/>
            <person name="Korhonen P.K."/>
            <person name="Jex A.R."/>
            <person name="Hall R.S."/>
            <person name="Safavi-Hemami H."/>
            <person name="Kaewkong W."/>
            <person name="Bertrand D."/>
            <person name="Gao S."/>
            <person name="Seet Q."/>
            <person name="Wongkham S."/>
            <person name="Teh B.T."/>
            <person name="Wongkham C."/>
            <person name="Intapan P.M."/>
            <person name="Maleewong W."/>
            <person name="Yang X."/>
            <person name="Hu M."/>
            <person name="Wang Z."/>
            <person name="Hofmann A."/>
            <person name="Sternberg P.W."/>
            <person name="Tan P."/>
            <person name="Wang J."/>
            <person name="Gasser R.B."/>
        </authorList>
    </citation>
    <scope>NUCLEOTIDE SEQUENCE [LARGE SCALE GENOMIC DNA]</scope>
</reference>
<dbReference type="KEGG" id="ovi:T265_09680"/>
<dbReference type="EMBL" id="KL596916">
    <property type="protein sequence ID" value="KER22147.1"/>
    <property type="molecule type" value="Genomic_DNA"/>
</dbReference>
<gene>
    <name evidence="2" type="ORF">T265_09680</name>
</gene>
<feature type="compositionally biased region" description="Basic and acidic residues" evidence="1">
    <location>
        <begin position="19"/>
        <end position="32"/>
    </location>
</feature>
<feature type="region of interest" description="Disordered" evidence="1">
    <location>
        <begin position="288"/>
        <end position="325"/>
    </location>
</feature>
<feature type="compositionally biased region" description="Polar residues" evidence="1">
    <location>
        <begin position="873"/>
        <end position="889"/>
    </location>
</feature>
<evidence type="ECO:0000313" key="3">
    <source>
        <dbReference type="Proteomes" id="UP000054324"/>
    </source>
</evidence>